<name>A0A5P9JYK4_9HYPH</name>
<dbReference type="PROSITE" id="PS50110">
    <property type="entry name" value="RESPONSE_REGULATORY"/>
    <property type="match status" value="1"/>
</dbReference>
<feature type="active site" evidence="4 5">
    <location>
        <position position="183"/>
    </location>
</feature>
<sequence>MSISVAPQSASGERMRARVMIVDDSAVIRGLVARWLAEVGEFEVVTTASNGRLALEALERYNPDIVLLDLEMPEMDGVDALPLLLKRRPGVKIVVVSTLTQRNAQISLKCLSLGAADYLAKPDGQRQVAAVEAFRRELIEKLKALAPKRGRTAPEAAPAAASPARVQRRPAPVRPACLLIGASTGGPRAVERVLVGLGSAIRHVPVLVVQHMPAMFTSVFADHLRMQTGVQAREPSDGEPVRPGTVFVAPGGRHMGLSAGKSGPVIRLDDTAPVNFCRPAVDVLFRDAASIYGAAALAVILTGMGSDGTQGSRLLVDAGGTVLAQDEGTSIVWGMPGSVVKAGLAQDILPLEAIGPALSNFITGAPYERA</sequence>
<evidence type="ECO:0000313" key="10">
    <source>
        <dbReference type="Proteomes" id="UP000325614"/>
    </source>
</evidence>
<dbReference type="RefSeq" id="WP_152587319.1">
    <property type="nucleotide sequence ID" value="NZ_CP045423.1"/>
</dbReference>
<keyword evidence="2 4" id="KW-0378">Hydrolase</keyword>
<dbReference type="SUPFAM" id="SSF52738">
    <property type="entry name" value="Methylesterase CheB, C-terminal domain"/>
    <property type="match status" value="1"/>
</dbReference>
<dbReference type="InterPro" id="IPR008248">
    <property type="entry name" value="CheB-like"/>
</dbReference>
<keyword evidence="10" id="KW-1185">Reference proteome</keyword>
<protein>
    <recommendedName>
        <fullName evidence="4">Protein-glutamate methylesterase/protein-glutamine glutaminase</fullName>
        <ecNumber evidence="4">3.1.1.61</ecNumber>
        <ecNumber evidence="4">3.5.1.44</ecNumber>
    </recommendedName>
</protein>
<proteinExistence type="inferred from homology"/>
<dbReference type="KEGG" id="mico:GDR74_16525"/>
<comment type="domain">
    <text evidence="4">Contains a C-terminal catalytic domain, and an N-terminal region which modulates catalytic activity.</text>
</comment>
<dbReference type="EC" id="3.5.1.44" evidence="4"/>
<dbReference type="Gene3D" id="3.40.50.2300">
    <property type="match status" value="1"/>
</dbReference>
<evidence type="ECO:0000256" key="4">
    <source>
        <dbReference type="HAMAP-Rule" id="MF_00099"/>
    </source>
</evidence>
<feature type="domain" description="CheB-type methylesterase" evidence="8">
    <location>
        <begin position="170"/>
        <end position="365"/>
    </location>
</feature>
<comment type="catalytic activity">
    <reaction evidence="4">
        <text>L-glutaminyl-[protein] + H2O = L-glutamyl-[protein] + NH4(+)</text>
        <dbReference type="Rhea" id="RHEA:16441"/>
        <dbReference type="Rhea" id="RHEA-COMP:10207"/>
        <dbReference type="Rhea" id="RHEA-COMP:10208"/>
        <dbReference type="ChEBI" id="CHEBI:15377"/>
        <dbReference type="ChEBI" id="CHEBI:28938"/>
        <dbReference type="ChEBI" id="CHEBI:29973"/>
        <dbReference type="ChEBI" id="CHEBI:30011"/>
        <dbReference type="EC" id="3.5.1.44"/>
    </reaction>
</comment>
<comment type="catalytic activity">
    <reaction evidence="3 4">
        <text>[protein]-L-glutamate 5-O-methyl ester + H2O = L-glutamyl-[protein] + methanol + H(+)</text>
        <dbReference type="Rhea" id="RHEA:23236"/>
        <dbReference type="Rhea" id="RHEA-COMP:10208"/>
        <dbReference type="Rhea" id="RHEA-COMP:10311"/>
        <dbReference type="ChEBI" id="CHEBI:15377"/>
        <dbReference type="ChEBI" id="CHEBI:15378"/>
        <dbReference type="ChEBI" id="CHEBI:17790"/>
        <dbReference type="ChEBI" id="CHEBI:29973"/>
        <dbReference type="ChEBI" id="CHEBI:82795"/>
        <dbReference type="EC" id="3.1.1.61"/>
    </reaction>
</comment>
<dbReference type="EMBL" id="CP045423">
    <property type="protein sequence ID" value="QFU17687.1"/>
    <property type="molecule type" value="Genomic_DNA"/>
</dbReference>
<dbReference type="InterPro" id="IPR001789">
    <property type="entry name" value="Sig_transdc_resp-reg_receiver"/>
</dbReference>
<dbReference type="NCBIfam" id="NF001965">
    <property type="entry name" value="PRK00742.1"/>
    <property type="match status" value="1"/>
</dbReference>
<dbReference type="Proteomes" id="UP000325614">
    <property type="component" value="Chromosome"/>
</dbReference>
<evidence type="ECO:0000256" key="5">
    <source>
        <dbReference type="PROSITE-ProRule" id="PRU00050"/>
    </source>
</evidence>
<evidence type="ECO:0000259" key="7">
    <source>
        <dbReference type="PROSITE" id="PS50110"/>
    </source>
</evidence>
<dbReference type="GO" id="GO:0032259">
    <property type="term" value="P:methylation"/>
    <property type="evidence" value="ECO:0007669"/>
    <property type="project" value="UniProtKB-KW"/>
</dbReference>
<keyword evidence="1 4" id="KW-0145">Chemotaxis</keyword>
<dbReference type="Pfam" id="PF00072">
    <property type="entry name" value="Response_reg"/>
    <property type="match status" value="1"/>
</dbReference>
<dbReference type="GO" id="GO:0008984">
    <property type="term" value="F:protein-glutamate methylesterase activity"/>
    <property type="evidence" value="ECO:0007669"/>
    <property type="project" value="UniProtKB-UniRule"/>
</dbReference>
<dbReference type="GO" id="GO:0050568">
    <property type="term" value="F:protein-glutamine glutaminase activity"/>
    <property type="evidence" value="ECO:0007669"/>
    <property type="project" value="UniProtKB-UniRule"/>
</dbReference>
<evidence type="ECO:0000259" key="8">
    <source>
        <dbReference type="PROSITE" id="PS50122"/>
    </source>
</evidence>
<comment type="PTM">
    <text evidence="4">Phosphorylated by CheA. Phosphorylation of the N-terminal regulatory domain activates the methylesterase activity.</text>
</comment>
<dbReference type="PANTHER" id="PTHR42872:SF3">
    <property type="entry name" value="PROTEIN-GLUTAMATE METHYLESTERASE_PROTEIN-GLUTAMINE GLUTAMINASE 1"/>
    <property type="match status" value="1"/>
</dbReference>
<feature type="modified residue" description="4-aspartylphosphate" evidence="4 6">
    <location>
        <position position="69"/>
    </location>
</feature>
<evidence type="ECO:0000256" key="3">
    <source>
        <dbReference type="ARBA" id="ARBA00048267"/>
    </source>
</evidence>
<dbReference type="HAMAP" id="MF_00099">
    <property type="entry name" value="CheB_chemtxs"/>
    <property type="match status" value="1"/>
</dbReference>
<dbReference type="InterPro" id="IPR035909">
    <property type="entry name" value="CheB_C"/>
</dbReference>
<dbReference type="PANTHER" id="PTHR42872">
    <property type="entry name" value="PROTEIN-GLUTAMATE METHYLESTERASE/PROTEIN-GLUTAMINE GLUTAMINASE"/>
    <property type="match status" value="1"/>
</dbReference>
<reference evidence="9 10" key="1">
    <citation type="submission" date="2019-10" db="EMBL/GenBank/DDBJ databases">
        <title>Isolation, Identification of Microvirga thermotolerans HR1, a novel thermophilic bacterium and Comparative Genomics of the genus Microvirga.</title>
        <authorList>
            <person name="Li J."/>
            <person name="Zhang W."/>
            <person name="Lin M."/>
            <person name="Wang J."/>
        </authorList>
    </citation>
    <scope>NUCLEOTIDE SEQUENCE [LARGE SCALE GENOMIC DNA]</scope>
    <source>
        <strain evidence="9 10">HR1</strain>
    </source>
</reference>
<feature type="domain" description="Response regulatory" evidence="7">
    <location>
        <begin position="18"/>
        <end position="136"/>
    </location>
</feature>
<dbReference type="AlphaFoldDB" id="A0A5P9JYK4"/>
<dbReference type="GO" id="GO:0000156">
    <property type="term" value="F:phosphorelay response regulator activity"/>
    <property type="evidence" value="ECO:0007669"/>
    <property type="project" value="InterPro"/>
</dbReference>
<dbReference type="InterPro" id="IPR000673">
    <property type="entry name" value="Sig_transdc_resp-reg_Me-estase"/>
</dbReference>
<comment type="similarity">
    <text evidence="4">Belongs to the CheB family.</text>
</comment>
<comment type="subcellular location">
    <subcellularLocation>
        <location evidence="4">Cytoplasm</location>
    </subcellularLocation>
</comment>
<dbReference type="GO" id="GO:0005737">
    <property type="term" value="C:cytoplasm"/>
    <property type="evidence" value="ECO:0007669"/>
    <property type="project" value="UniProtKB-SubCell"/>
</dbReference>
<gene>
    <name evidence="4 9" type="primary">cheB</name>
    <name evidence="9" type="ORF">GDR74_16525</name>
</gene>
<evidence type="ECO:0000313" key="9">
    <source>
        <dbReference type="EMBL" id="QFU17687.1"/>
    </source>
</evidence>
<organism evidence="9 10">
    <name type="scientific">Microvirga thermotolerans</name>
    <dbReference type="NCBI Taxonomy" id="2651334"/>
    <lineage>
        <taxon>Bacteria</taxon>
        <taxon>Pseudomonadati</taxon>
        <taxon>Pseudomonadota</taxon>
        <taxon>Alphaproteobacteria</taxon>
        <taxon>Hyphomicrobiales</taxon>
        <taxon>Methylobacteriaceae</taxon>
        <taxon>Microvirga</taxon>
    </lineage>
</organism>
<accession>A0A5P9JYK4</accession>
<keyword evidence="9" id="KW-0489">Methyltransferase</keyword>
<dbReference type="Pfam" id="PF01339">
    <property type="entry name" value="CheB_methylest"/>
    <property type="match status" value="1"/>
</dbReference>
<dbReference type="PIRSF" id="PIRSF000876">
    <property type="entry name" value="RR_chemtxs_CheB"/>
    <property type="match status" value="1"/>
</dbReference>
<keyword evidence="9" id="KW-0808">Transferase</keyword>
<keyword evidence="4" id="KW-0963">Cytoplasm</keyword>
<evidence type="ECO:0000256" key="2">
    <source>
        <dbReference type="ARBA" id="ARBA00022801"/>
    </source>
</evidence>
<dbReference type="SMART" id="SM00448">
    <property type="entry name" value="REC"/>
    <property type="match status" value="1"/>
</dbReference>
<dbReference type="PROSITE" id="PS50122">
    <property type="entry name" value="CHEB"/>
    <property type="match status" value="1"/>
</dbReference>
<dbReference type="Gene3D" id="3.40.50.180">
    <property type="entry name" value="Methylesterase CheB, C-terminal domain"/>
    <property type="match status" value="1"/>
</dbReference>
<feature type="active site" evidence="4 5">
    <location>
        <position position="307"/>
    </location>
</feature>
<dbReference type="GO" id="GO:0006935">
    <property type="term" value="P:chemotaxis"/>
    <property type="evidence" value="ECO:0007669"/>
    <property type="project" value="UniProtKB-UniRule"/>
</dbReference>
<dbReference type="GO" id="GO:0008168">
    <property type="term" value="F:methyltransferase activity"/>
    <property type="evidence" value="ECO:0007669"/>
    <property type="project" value="UniProtKB-KW"/>
</dbReference>
<dbReference type="EC" id="3.1.1.61" evidence="4"/>
<dbReference type="InterPro" id="IPR011006">
    <property type="entry name" value="CheY-like_superfamily"/>
</dbReference>
<feature type="active site" evidence="4 5">
    <location>
        <position position="211"/>
    </location>
</feature>
<dbReference type="CDD" id="cd16432">
    <property type="entry name" value="CheB_Rec"/>
    <property type="match status" value="1"/>
</dbReference>
<evidence type="ECO:0000256" key="6">
    <source>
        <dbReference type="PROSITE-ProRule" id="PRU00169"/>
    </source>
</evidence>
<evidence type="ECO:0000256" key="1">
    <source>
        <dbReference type="ARBA" id="ARBA00022500"/>
    </source>
</evidence>
<dbReference type="CDD" id="cd17541">
    <property type="entry name" value="REC_CheB-like"/>
    <property type="match status" value="1"/>
</dbReference>
<dbReference type="SUPFAM" id="SSF52172">
    <property type="entry name" value="CheY-like"/>
    <property type="match status" value="1"/>
</dbReference>
<comment type="function">
    <text evidence="4">Involved in chemotaxis. Part of a chemotaxis signal transduction system that modulates chemotaxis in response to various stimuli. Catalyzes the demethylation of specific methylglutamate residues introduced into the chemoreceptors (methyl-accepting chemotaxis proteins or MCP) by CheR. Also mediates the irreversible deamidation of specific glutamine residues to glutamic acid.</text>
</comment>
<keyword evidence="4 6" id="KW-0597">Phosphoprotein</keyword>